<dbReference type="Proteomes" id="UP000030108">
    <property type="component" value="Unassembled WGS sequence"/>
</dbReference>
<comment type="caution">
    <text evidence="2">The sequence shown here is derived from an EMBL/GenBank/DDBJ whole genome shotgun (WGS) entry which is preliminary data.</text>
</comment>
<feature type="compositionally biased region" description="Polar residues" evidence="1">
    <location>
        <begin position="1"/>
        <end position="18"/>
    </location>
</feature>
<name>A0A0A1ULP1_9AGAM</name>
<proteinExistence type="predicted"/>
<feature type="region of interest" description="Disordered" evidence="1">
    <location>
        <begin position="1"/>
        <end position="34"/>
    </location>
</feature>
<gene>
    <name evidence="2" type="ORF">RSOL_325080</name>
</gene>
<dbReference type="AlphaFoldDB" id="A0A0A1ULP1"/>
<evidence type="ECO:0000313" key="2">
    <source>
        <dbReference type="EMBL" id="EUC59830.1"/>
    </source>
</evidence>
<sequence length="351" mass="37738">MTDFSDLTQAYRSASSALKNARGQDPDVDPQVKKNHCRTAVNGDSDILRFQSLPRVSYSSIGQKPISASKRRCALPSSSFASTSSVPGNLTRLGDSEVHIGPGQYPSHTPKSSAKRVRNHHRTRAGSLLLPIDDVSHISTIDVVHSPIDGQYRGLFSCVEFKDNSEPSLSATKVHYSRADGGKSGSFVNQSAGAGSMPSQFVESTHITATNTDMDDIMRDLVRRVKELDDPSELDSLFATDEHRSGADQEKIGSFVNQSAGAGSLPSPFNESTHINAAITAGNNGIHDLVHLLKELQLLSKPGLEIVANNEAGKSCINHFPYLDLLLSQLAEASTHGNETPEEWSSNSGST</sequence>
<feature type="non-terminal residue" evidence="2">
    <location>
        <position position="351"/>
    </location>
</feature>
<evidence type="ECO:0000256" key="1">
    <source>
        <dbReference type="SAM" id="MobiDB-lite"/>
    </source>
</evidence>
<organism evidence="2 3">
    <name type="scientific">Rhizoctonia solani AG-3 Rhs1AP</name>
    <dbReference type="NCBI Taxonomy" id="1086054"/>
    <lineage>
        <taxon>Eukaryota</taxon>
        <taxon>Fungi</taxon>
        <taxon>Dikarya</taxon>
        <taxon>Basidiomycota</taxon>
        <taxon>Agaricomycotina</taxon>
        <taxon>Agaricomycetes</taxon>
        <taxon>Cantharellales</taxon>
        <taxon>Ceratobasidiaceae</taxon>
        <taxon>Rhizoctonia</taxon>
    </lineage>
</organism>
<accession>A0A0A1ULP1</accession>
<protein>
    <submittedName>
        <fullName evidence="2">Uncharacterized protein</fullName>
    </submittedName>
</protein>
<evidence type="ECO:0000313" key="3">
    <source>
        <dbReference type="Proteomes" id="UP000030108"/>
    </source>
</evidence>
<dbReference type="EMBL" id="JATN01000321">
    <property type="protein sequence ID" value="EUC59830.1"/>
    <property type="molecule type" value="Genomic_DNA"/>
</dbReference>
<reference evidence="3" key="1">
    <citation type="journal article" date="2014" name="Genome Announc.">
        <title>Draft genome sequence of the plant-pathogenic soil fungus Rhizoctonia solani anastomosis group 3 strain Rhs1AP.</title>
        <authorList>
            <person name="Cubeta M.A."/>
            <person name="Thomas E."/>
            <person name="Dean R.A."/>
            <person name="Jabaji S."/>
            <person name="Neate S.M."/>
            <person name="Tavantzis S."/>
            <person name="Toda T."/>
            <person name="Vilgalys R."/>
            <person name="Bharathan N."/>
            <person name="Fedorova-Abrams N."/>
            <person name="Pakala S.B."/>
            <person name="Pakala S.M."/>
            <person name="Zafar N."/>
            <person name="Joardar V."/>
            <person name="Losada L."/>
            <person name="Nierman W.C."/>
        </authorList>
    </citation>
    <scope>NUCLEOTIDE SEQUENCE [LARGE SCALE GENOMIC DNA]</scope>
    <source>
        <strain evidence="3">AG-3</strain>
    </source>
</reference>